<organism evidence="2 3">
    <name type="scientific">Pseudomonas fluorescens</name>
    <dbReference type="NCBI Taxonomy" id="294"/>
    <lineage>
        <taxon>Bacteria</taxon>
        <taxon>Pseudomonadati</taxon>
        <taxon>Pseudomonadota</taxon>
        <taxon>Gammaproteobacteria</taxon>
        <taxon>Pseudomonadales</taxon>
        <taxon>Pseudomonadaceae</taxon>
        <taxon>Pseudomonas</taxon>
    </lineage>
</organism>
<dbReference type="Proteomes" id="UP000050349">
    <property type="component" value="Unassembled WGS sequence"/>
</dbReference>
<evidence type="ECO:0000313" key="3">
    <source>
        <dbReference type="Proteomes" id="UP000050349"/>
    </source>
</evidence>
<reference evidence="2 3" key="1">
    <citation type="submission" date="2015-09" db="EMBL/GenBank/DDBJ databases">
        <authorList>
            <person name="Jackson K.R."/>
            <person name="Lunt B.L."/>
            <person name="Fisher J.N.B."/>
            <person name="Gardner A.V."/>
            <person name="Bailey M.E."/>
            <person name="Deus L.M."/>
            <person name="Earl A.S."/>
            <person name="Gibby P.D."/>
            <person name="Hartmann K.A."/>
            <person name="Liu J.E."/>
            <person name="Manci A.M."/>
            <person name="Nielsen D.A."/>
            <person name="Solomon M.B."/>
            <person name="Breakwell D.P."/>
            <person name="Burnett S.H."/>
            <person name="Grose J.H."/>
        </authorList>
    </citation>
    <scope>NUCLEOTIDE SEQUENCE [LARGE SCALE GENOMIC DNA]</scope>
    <source>
        <strain evidence="2 3">S613</strain>
    </source>
</reference>
<evidence type="ECO:0000313" key="2">
    <source>
        <dbReference type="EMBL" id="KPU61868.1"/>
    </source>
</evidence>
<feature type="region of interest" description="Disordered" evidence="1">
    <location>
        <begin position="35"/>
        <end position="60"/>
    </location>
</feature>
<protein>
    <submittedName>
        <fullName evidence="2">Uncharacterized protein</fullName>
    </submittedName>
</protein>
<evidence type="ECO:0000256" key="1">
    <source>
        <dbReference type="SAM" id="MobiDB-lite"/>
    </source>
</evidence>
<gene>
    <name evidence="2" type="ORF">AN403_6133</name>
</gene>
<sequence length="60" mass="7093">MTRKPRIWRIRLAFEPNRFSCEQLERVYEQLTPTGTRVSSELPQPQPSVTKHRAAKRGEQ</sequence>
<comment type="caution">
    <text evidence="2">The sequence shown here is derived from an EMBL/GenBank/DDBJ whole genome shotgun (WGS) entry which is preliminary data.</text>
</comment>
<feature type="compositionally biased region" description="Basic residues" evidence="1">
    <location>
        <begin position="50"/>
        <end position="60"/>
    </location>
</feature>
<dbReference type="EMBL" id="LJXB01000044">
    <property type="protein sequence ID" value="KPU61868.1"/>
    <property type="molecule type" value="Genomic_DNA"/>
</dbReference>
<name>A0A0P8XMX1_PSEFL</name>
<accession>A0A0P8XMX1</accession>
<dbReference type="PATRIC" id="fig|294.162.peg.348"/>
<feature type="compositionally biased region" description="Polar residues" evidence="1">
    <location>
        <begin position="35"/>
        <end position="49"/>
    </location>
</feature>
<dbReference type="AlphaFoldDB" id="A0A0P8XMX1"/>
<proteinExistence type="predicted"/>